<reference evidence="2" key="1">
    <citation type="journal article" date="2023" name="Mol. Phylogenet. Evol.">
        <title>Genome-scale phylogeny and comparative genomics of the fungal order Sordariales.</title>
        <authorList>
            <person name="Hensen N."/>
            <person name="Bonometti L."/>
            <person name="Westerberg I."/>
            <person name="Brannstrom I.O."/>
            <person name="Guillou S."/>
            <person name="Cros-Aarteil S."/>
            <person name="Calhoun S."/>
            <person name="Haridas S."/>
            <person name="Kuo A."/>
            <person name="Mondo S."/>
            <person name="Pangilinan J."/>
            <person name="Riley R."/>
            <person name="LaButti K."/>
            <person name="Andreopoulos B."/>
            <person name="Lipzen A."/>
            <person name="Chen C."/>
            <person name="Yan M."/>
            <person name="Daum C."/>
            <person name="Ng V."/>
            <person name="Clum A."/>
            <person name="Steindorff A."/>
            <person name="Ohm R.A."/>
            <person name="Martin F."/>
            <person name="Silar P."/>
            <person name="Natvig D.O."/>
            <person name="Lalanne C."/>
            <person name="Gautier V."/>
            <person name="Ament-Velasquez S.L."/>
            <person name="Kruys A."/>
            <person name="Hutchinson M.I."/>
            <person name="Powell A.J."/>
            <person name="Barry K."/>
            <person name="Miller A.N."/>
            <person name="Grigoriev I.V."/>
            <person name="Debuchy R."/>
            <person name="Gladieux P."/>
            <person name="Hiltunen Thoren M."/>
            <person name="Johannesson H."/>
        </authorList>
    </citation>
    <scope>NUCLEOTIDE SEQUENCE</scope>
    <source>
        <strain evidence="2">CBS 123565</strain>
    </source>
</reference>
<protein>
    <submittedName>
        <fullName evidence="2">Uncharacterized protein</fullName>
    </submittedName>
</protein>
<evidence type="ECO:0000313" key="3">
    <source>
        <dbReference type="Proteomes" id="UP001304895"/>
    </source>
</evidence>
<keyword evidence="3" id="KW-1185">Reference proteome</keyword>
<accession>A0AAN6UNG7</accession>
<comment type="caution">
    <text evidence="2">The sequence shown here is derived from an EMBL/GenBank/DDBJ whole genome shotgun (WGS) entry which is preliminary data.</text>
</comment>
<dbReference type="AlphaFoldDB" id="A0AAN6UNG7"/>
<organism evidence="2 3">
    <name type="scientific">Trichocladium antarcticum</name>
    <dbReference type="NCBI Taxonomy" id="1450529"/>
    <lineage>
        <taxon>Eukaryota</taxon>
        <taxon>Fungi</taxon>
        <taxon>Dikarya</taxon>
        <taxon>Ascomycota</taxon>
        <taxon>Pezizomycotina</taxon>
        <taxon>Sordariomycetes</taxon>
        <taxon>Sordariomycetidae</taxon>
        <taxon>Sordariales</taxon>
        <taxon>Chaetomiaceae</taxon>
        <taxon>Trichocladium</taxon>
    </lineage>
</organism>
<dbReference type="Proteomes" id="UP001304895">
    <property type="component" value="Unassembled WGS sequence"/>
</dbReference>
<dbReference type="EMBL" id="MU853404">
    <property type="protein sequence ID" value="KAK4136024.1"/>
    <property type="molecule type" value="Genomic_DNA"/>
</dbReference>
<evidence type="ECO:0000256" key="1">
    <source>
        <dbReference type="SAM" id="MobiDB-lite"/>
    </source>
</evidence>
<feature type="compositionally biased region" description="Polar residues" evidence="1">
    <location>
        <begin position="97"/>
        <end position="113"/>
    </location>
</feature>
<evidence type="ECO:0000313" key="2">
    <source>
        <dbReference type="EMBL" id="KAK4136024.1"/>
    </source>
</evidence>
<gene>
    <name evidence="2" type="ORF">BT67DRAFT_229817</name>
</gene>
<name>A0AAN6UNG7_9PEZI</name>
<reference evidence="2" key="2">
    <citation type="submission" date="2023-05" db="EMBL/GenBank/DDBJ databases">
        <authorList>
            <consortium name="Lawrence Berkeley National Laboratory"/>
            <person name="Steindorff A."/>
            <person name="Hensen N."/>
            <person name="Bonometti L."/>
            <person name="Westerberg I."/>
            <person name="Brannstrom I.O."/>
            <person name="Guillou S."/>
            <person name="Cros-Aarteil S."/>
            <person name="Calhoun S."/>
            <person name="Haridas S."/>
            <person name="Kuo A."/>
            <person name="Mondo S."/>
            <person name="Pangilinan J."/>
            <person name="Riley R."/>
            <person name="Labutti K."/>
            <person name="Andreopoulos B."/>
            <person name="Lipzen A."/>
            <person name="Chen C."/>
            <person name="Yanf M."/>
            <person name="Daum C."/>
            <person name="Ng V."/>
            <person name="Clum A."/>
            <person name="Ohm R."/>
            <person name="Martin F."/>
            <person name="Silar P."/>
            <person name="Natvig D."/>
            <person name="Lalanne C."/>
            <person name="Gautier V."/>
            <person name="Ament-Velasquez S.L."/>
            <person name="Kruys A."/>
            <person name="Hutchinson M.I."/>
            <person name="Powell A.J."/>
            <person name="Barry K."/>
            <person name="Miller A.N."/>
            <person name="Grigoriev I.V."/>
            <person name="Debuchy R."/>
            <person name="Gladieux P."/>
            <person name="Thoren M.H."/>
            <person name="Johannesson H."/>
        </authorList>
    </citation>
    <scope>NUCLEOTIDE SEQUENCE</scope>
    <source>
        <strain evidence="2">CBS 123565</strain>
    </source>
</reference>
<sequence>MESSVVLAGRLPLRREAERPEIARDTAERQGCVAVVMQANASPPGHRPAETANDSIFGVRQDPRDGALPCDPVFFGLARIASRSSTASDEPPAWKQQAFTASNPQQRSASRETLLTPKRDLGRPEDVQACHRFATWYSTWNVIVIFRGTTRILGFRILIPILIFHSVEAGKFPSFWSKHAARAAAPCPWMPLERVGS</sequence>
<feature type="region of interest" description="Disordered" evidence="1">
    <location>
        <begin position="86"/>
        <end position="120"/>
    </location>
</feature>
<proteinExistence type="predicted"/>